<keyword evidence="2" id="KW-1185">Reference proteome</keyword>
<name>A0A6M0Q8K1_9BACI</name>
<protein>
    <submittedName>
        <fullName evidence="1">DUF2188 domain-containing protein</fullName>
    </submittedName>
</protein>
<comment type="caution">
    <text evidence="1">The sequence shown here is derived from an EMBL/GenBank/DDBJ whole genome shotgun (WGS) entry which is preliminary data.</text>
</comment>
<evidence type="ECO:0000313" key="2">
    <source>
        <dbReference type="Proteomes" id="UP000481043"/>
    </source>
</evidence>
<gene>
    <name evidence="1" type="ORF">G4D63_12690</name>
</gene>
<reference evidence="1 2" key="1">
    <citation type="submission" date="2020-02" db="EMBL/GenBank/DDBJ databases">
        <title>Bacillus aquiflavi sp. nov., isolated from yellow water of strong flavor Chinese baijiu in Yibin region of China.</title>
        <authorList>
            <person name="Xie J."/>
        </authorList>
    </citation>
    <scope>NUCLEOTIDE SEQUENCE [LARGE SCALE GENOMIC DNA]</scope>
    <source>
        <strain evidence="1 2">SA4</strain>
    </source>
</reference>
<dbReference type="EMBL" id="JAAIWM010000004">
    <property type="protein sequence ID" value="NEY72587.1"/>
    <property type="molecule type" value="Genomic_DNA"/>
</dbReference>
<accession>A0A6M0Q8K1</accession>
<dbReference type="Proteomes" id="UP000481043">
    <property type="component" value="Unassembled WGS sequence"/>
</dbReference>
<dbReference type="AlphaFoldDB" id="A0A6M0Q8K1"/>
<organism evidence="1 2">
    <name type="scientific">Bacillus mesophilus</name>
    <dbReference type="NCBI Taxonomy" id="1808955"/>
    <lineage>
        <taxon>Bacteria</taxon>
        <taxon>Bacillati</taxon>
        <taxon>Bacillota</taxon>
        <taxon>Bacilli</taxon>
        <taxon>Bacillales</taxon>
        <taxon>Bacillaceae</taxon>
        <taxon>Bacillus</taxon>
    </lineage>
</organism>
<dbReference type="InterPro" id="IPR018691">
    <property type="entry name" value="DUF2188"/>
</dbReference>
<dbReference type="RefSeq" id="WP_163180048.1">
    <property type="nucleotide sequence ID" value="NZ_JAAIWM010000004.1"/>
</dbReference>
<dbReference type="Pfam" id="PF09954">
    <property type="entry name" value="DUF2188"/>
    <property type="match status" value="2"/>
</dbReference>
<evidence type="ECO:0000313" key="1">
    <source>
        <dbReference type="EMBL" id="NEY72587.1"/>
    </source>
</evidence>
<proteinExistence type="predicted"/>
<sequence length="119" mass="13693">MVWSNKRYPDSMKNLRTPTRRKAIEIANALLEEGYEEGRAISIAIQKAKESVGDQSPPQHIVPHERGWAIISEKFKKPNNIFNTKEQAVKKGHEIAKNQNVRLIIHKQDGTIQKHQVFN</sequence>